<name>A0A0A8YNW2_ARUDO</name>
<dbReference type="EMBL" id="GBRH01269391">
    <property type="protein sequence ID" value="JAD28504.1"/>
    <property type="molecule type" value="Transcribed_RNA"/>
</dbReference>
<protein>
    <submittedName>
        <fullName evidence="1">Uncharacterized protein</fullName>
    </submittedName>
</protein>
<reference evidence="1" key="2">
    <citation type="journal article" date="2015" name="Data Brief">
        <title>Shoot transcriptome of the giant reed, Arundo donax.</title>
        <authorList>
            <person name="Barrero R.A."/>
            <person name="Guerrero F.D."/>
            <person name="Moolhuijzen P."/>
            <person name="Goolsby J.A."/>
            <person name="Tidwell J."/>
            <person name="Bellgard S.E."/>
            <person name="Bellgard M.I."/>
        </authorList>
    </citation>
    <scope>NUCLEOTIDE SEQUENCE</scope>
    <source>
        <tissue evidence="1">Shoot tissue taken approximately 20 cm above the soil surface</tissue>
    </source>
</reference>
<reference evidence="1" key="1">
    <citation type="submission" date="2014-09" db="EMBL/GenBank/DDBJ databases">
        <authorList>
            <person name="Magalhaes I.L.F."/>
            <person name="Oliveira U."/>
            <person name="Santos F.R."/>
            <person name="Vidigal T.H.D.A."/>
            <person name="Brescovit A.D."/>
            <person name="Santos A.J."/>
        </authorList>
    </citation>
    <scope>NUCLEOTIDE SEQUENCE</scope>
    <source>
        <tissue evidence="1">Shoot tissue taken approximately 20 cm above the soil surface</tissue>
    </source>
</reference>
<sequence length="55" mass="6526">MNMIIFYLHEFDEILTVVYPNFGRPFSQYNTKPSNCHITLKDPLEIGIFSIKLLY</sequence>
<dbReference type="AlphaFoldDB" id="A0A0A8YNW2"/>
<proteinExistence type="predicted"/>
<organism evidence="1">
    <name type="scientific">Arundo donax</name>
    <name type="common">Giant reed</name>
    <name type="synonym">Donax arundinaceus</name>
    <dbReference type="NCBI Taxonomy" id="35708"/>
    <lineage>
        <taxon>Eukaryota</taxon>
        <taxon>Viridiplantae</taxon>
        <taxon>Streptophyta</taxon>
        <taxon>Embryophyta</taxon>
        <taxon>Tracheophyta</taxon>
        <taxon>Spermatophyta</taxon>
        <taxon>Magnoliopsida</taxon>
        <taxon>Liliopsida</taxon>
        <taxon>Poales</taxon>
        <taxon>Poaceae</taxon>
        <taxon>PACMAD clade</taxon>
        <taxon>Arundinoideae</taxon>
        <taxon>Arundineae</taxon>
        <taxon>Arundo</taxon>
    </lineage>
</organism>
<accession>A0A0A8YNW2</accession>
<evidence type="ECO:0000313" key="1">
    <source>
        <dbReference type="EMBL" id="JAD28504.1"/>
    </source>
</evidence>